<protein>
    <recommendedName>
        <fullName evidence="4">17 kDa surface antigen</fullName>
    </recommendedName>
</protein>
<dbReference type="RefSeq" id="WP_066601183.1">
    <property type="nucleotide sequence ID" value="NZ_KQ130434.1"/>
</dbReference>
<dbReference type="STRING" id="1420583.V473_05220"/>
<gene>
    <name evidence="2" type="ORF">V473_05220</name>
</gene>
<feature type="signal peptide" evidence="1">
    <location>
        <begin position="1"/>
        <end position="22"/>
    </location>
</feature>
<dbReference type="AlphaFoldDB" id="A0A0J7Y1L3"/>
<reference evidence="2 3" key="1">
    <citation type="journal article" date="2015" name="G3 (Bethesda)">
        <title>Insights into Ongoing Evolution of the Hexachlorocyclohexane Catabolic Pathway from Comparative Genomics of Ten Sphingomonadaceae Strains.</title>
        <authorList>
            <person name="Pearce S.L."/>
            <person name="Oakeshott J.G."/>
            <person name="Pandey G."/>
        </authorList>
    </citation>
    <scope>NUCLEOTIDE SEQUENCE [LARGE SCALE GENOMIC DNA]</scope>
    <source>
        <strain evidence="2 3">LL01</strain>
    </source>
</reference>
<accession>A0A0J7Y1L3</accession>
<keyword evidence="1" id="KW-0732">Signal</keyword>
<proteinExistence type="predicted"/>
<comment type="caution">
    <text evidence="2">The sequence shown here is derived from an EMBL/GenBank/DDBJ whole genome shotgun (WGS) entry which is preliminary data.</text>
</comment>
<organism evidence="2 3">
    <name type="scientific">Sphingobium cupriresistens LL01</name>
    <dbReference type="NCBI Taxonomy" id="1420583"/>
    <lineage>
        <taxon>Bacteria</taxon>
        <taxon>Pseudomonadati</taxon>
        <taxon>Pseudomonadota</taxon>
        <taxon>Alphaproteobacteria</taxon>
        <taxon>Sphingomonadales</taxon>
        <taxon>Sphingomonadaceae</taxon>
        <taxon>Sphingobium</taxon>
    </lineage>
</organism>
<feature type="chain" id="PRO_5005291777" description="17 kDa surface antigen" evidence="1">
    <location>
        <begin position="23"/>
        <end position="112"/>
    </location>
</feature>
<evidence type="ECO:0000256" key="1">
    <source>
        <dbReference type="SAM" id="SignalP"/>
    </source>
</evidence>
<evidence type="ECO:0000313" key="2">
    <source>
        <dbReference type="EMBL" id="KMS57617.1"/>
    </source>
</evidence>
<keyword evidence="3" id="KW-1185">Reference proteome</keyword>
<dbReference type="EMBL" id="JACT01000001">
    <property type="protein sequence ID" value="KMS57617.1"/>
    <property type="molecule type" value="Genomic_DNA"/>
</dbReference>
<sequence>MKMAKILAAVLGVSVAASPVLAASLNSKDRARVARAAPRDRDDVRYCLLKGKQGRDKGTVIGAAGGAGVGLLAGGSLGETLLGAGAGALAGRVIGKSEGTNSVCDRVLARNP</sequence>
<dbReference type="Proteomes" id="UP000052232">
    <property type="component" value="Unassembled WGS sequence"/>
</dbReference>
<name>A0A0J7Y1L3_9SPHN</name>
<dbReference type="PATRIC" id="fig|1420583.3.peg.1050"/>
<evidence type="ECO:0008006" key="4">
    <source>
        <dbReference type="Google" id="ProtNLM"/>
    </source>
</evidence>
<evidence type="ECO:0000313" key="3">
    <source>
        <dbReference type="Proteomes" id="UP000052232"/>
    </source>
</evidence>